<keyword evidence="1" id="KW-0732">Signal</keyword>
<protein>
    <recommendedName>
        <fullName evidence="4">DUF5666 domain-containing protein</fullName>
    </recommendedName>
</protein>
<name>A0ABV4P537_9GAMM</name>
<dbReference type="EMBL" id="JBGMEK010000098">
    <property type="protein sequence ID" value="MFA0813476.1"/>
    <property type="molecule type" value="Genomic_DNA"/>
</dbReference>
<feature type="chain" id="PRO_5046278863" description="DUF5666 domain-containing protein" evidence="1">
    <location>
        <begin position="20"/>
        <end position="99"/>
    </location>
</feature>
<dbReference type="Proteomes" id="UP001569428">
    <property type="component" value="Unassembled WGS sequence"/>
</dbReference>
<evidence type="ECO:0008006" key="4">
    <source>
        <dbReference type="Google" id="ProtNLM"/>
    </source>
</evidence>
<organism evidence="2 3">
    <name type="scientific">Microbulbifer epialgicus</name>
    <dbReference type="NCBI Taxonomy" id="393907"/>
    <lineage>
        <taxon>Bacteria</taxon>
        <taxon>Pseudomonadati</taxon>
        <taxon>Pseudomonadota</taxon>
        <taxon>Gammaproteobacteria</taxon>
        <taxon>Cellvibrionales</taxon>
        <taxon>Microbulbiferaceae</taxon>
        <taxon>Microbulbifer</taxon>
    </lineage>
</organism>
<sequence>MLRVLTLLAGMTLTFFVQAEEVVTGTLEEIISEDFETGKVERRFSLKDEQSGHYYFIEVEELKRKGMKSGDRVKIRGERGKKHILHIRETEKLEIRDEE</sequence>
<evidence type="ECO:0000313" key="3">
    <source>
        <dbReference type="Proteomes" id="UP001569428"/>
    </source>
</evidence>
<gene>
    <name evidence="2" type="ORF">ACCI49_21515</name>
</gene>
<dbReference type="RefSeq" id="WP_371841289.1">
    <property type="nucleotide sequence ID" value="NZ_JBGMEK010000098.1"/>
</dbReference>
<reference evidence="2 3" key="1">
    <citation type="submission" date="2024-08" db="EMBL/GenBank/DDBJ databases">
        <authorList>
            <person name="Ishaq N."/>
        </authorList>
    </citation>
    <scope>NUCLEOTIDE SEQUENCE [LARGE SCALE GENOMIC DNA]</scope>
    <source>
        <strain evidence="2 3">DSM 18651</strain>
    </source>
</reference>
<comment type="caution">
    <text evidence="2">The sequence shown here is derived from an EMBL/GenBank/DDBJ whole genome shotgun (WGS) entry which is preliminary data.</text>
</comment>
<accession>A0ABV4P537</accession>
<evidence type="ECO:0000256" key="1">
    <source>
        <dbReference type="SAM" id="SignalP"/>
    </source>
</evidence>
<proteinExistence type="predicted"/>
<feature type="signal peptide" evidence="1">
    <location>
        <begin position="1"/>
        <end position="19"/>
    </location>
</feature>
<evidence type="ECO:0000313" key="2">
    <source>
        <dbReference type="EMBL" id="MFA0813476.1"/>
    </source>
</evidence>
<keyword evidence="3" id="KW-1185">Reference proteome</keyword>